<evidence type="ECO:0000313" key="3">
    <source>
        <dbReference type="Proteomes" id="UP000691718"/>
    </source>
</evidence>
<accession>A0A8S3XLR3</accession>
<dbReference type="GO" id="GO:0033925">
    <property type="term" value="F:mannosyl-glycoprotein endo-beta-N-acetylglucosaminidase activity"/>
    <property type="evidence" value="ECO:0007669"/>
    <property type="project" value="UniProtKB-EC"/>
</dbReference>
<sequence length="763" mass="86384">MSENVRSYQELTCKPLDTYEEILGFLQDPPPWRTLCTELRQHSDQAIRNKDINKDFGETFLETPQTFCHYKSETEVKLIKRHEIKKLPKTLVCHDLANGYHDDSIIDGTNNHEAYTFYNWGGIDIFCYFSHHLVTIPPLGWINVGHAHGVKVIGTLITEWGEGAAFWEKILESDIEIQNFASALVAIAKTLKFDGWLLNVENKISKPSKLIEFVRLLHSVLHQELVDPVLLWYDSVTVDGHLNWQNGLNNKNRAFFEACDGIFTNYSWSVGDVEASAAAAGDRLTDVYIGIDVWGRNFYGGGQFNTQEAVKVAHSHGCSLAIFAPAWTHEALSDDSCDVNVPADEVCATYDQFLLRDRVLWGSLWPFLNTKLPCMLPFSTSFCRGQGQKRRIYGEVICPGPWYNLRHMQYQPNCSHGPHGYLLSVLENIIAVSRHGILNNKAGIVRCRRSLESSRMKMSIKDIKKIVNKDTSDNLTIIDEDGTIIEVDNTLTVEDKVEVQEQHVEQKPEKTRKVSDVFRYLFKIKLPKEAEIQPDDESEPNLNKTSTKSMIQTSLNLRLGQNTHKLRLALIPVPDELECLEPFFEDSFIGGSCLKVNPSDKIDTSHRLTRMFHCNFYFEKAVLACVVTKTLADARQQYLNIELRAIDSTGRELKIVLIGRDGPKAHAIGLSSPGILYAYPLNSASDPGFRDIQKYMLLNEPGFYVPVENSYGWKVRYYAVSLEDARVLSVDCRTGSEVGPILLGHFGLCSRSDDGDAEKTYQL</sequence>
<dbReference type="GO" id="GO:0005829">
    <property type="term" value="C:cytosol"/>
    <property type="evidence" value="ECO:0007669"/>
    <property type="project" value="UniProtKB-SubCell"/>
</dbReference>
<keyword evidence="3" id="KW-1185">Reference proteome</keyword>
<dbReference type="Pfam" id="PF03644">
    <property type="entry name" value="Glyco_hydro_85"/>
    <property type="match status" value="1"/>
</dbReference>
<reference evidence="2" key="1">
    <citation type="submission" date="2021-04" db="EMBL/GenBank/DDBJ databases">
        <authorList>
            <person name="Tunstrom K."/>
        </authorList>
    </citation>
    <scope>NUCLEOTIDE SEQUENCE</scope>
</reference>
<dbReference type="InterPro" id="IPR005201">
    <property type="entry name" value="TIM_ENGase"/>
</dbReference>
<dbReference type="OrthoDB" id="284473at2759"/>
<name>A0A8S3XLR3_PARAO</name>
<gene>
    <name evidence="2" type="ORF">PAPOLLO_LOCUS19698</name>
</gene>
<dbReference type="PANTHER" id="PTHR13246">
    <property type="entry name" value="ENDO BETA N-ACETYLGLUCOSAMINIDASE"/>
    <property type="match status" value="1"/>
</dbReference>
<dbReference type="AlphaFoldDB" id="A0A8S3XLR3"/>
<organism evidence="2 3">
    <name type="scientific">Parnassius apollo</name>
    <name type="common">Apollo butterfly</name>
    <name type="synonym">Papilio apollo</name>
    <dbReference type="NCBI Taxonomy" id="110799"/>
    <lineage>
        <taxon>Eukaryota</taxon>
        <taxon>Metazoa</taxon>
        <taxon>Ecdysozoa</taxon>
        <taxon>Arthropoda</taxon>
        <taxon>Hexapoda</taxon>
        <taxon>Insecta</taxon>
        <taxon>Pterygota</taxon>
        <taxon>Neoptera</taxon>
        <taxon>Endopterygota</taxon>
        <taxon>Lepidoptera</taxon>
        <taxon>Glossata</taxon>
        <taxon>Ditrysia</taxon>
        <taxon>Papilionoidea</taxon>
        <taxon>Papilionidae</taxon>
        <taxon>Parnassiinae</taxon>
        <taxon>Parnassini</taxon>
        <taxon>Parnassius</taxon>
        <taxon>Parnassius</taxon>
    </lineage>
</organism>
<dbReference type="Proteomes" id="UP000691718">
    <property type="component" value="Unassembled WGS sequence"/>
</dbReference>
<feature type="domain" description="Cytosolic endo-beta-N-acetylglucosaminidase TIM barrel" evidence="1">
    <location>
        <begin position="100"/>
        <end position="389"/>
    </location>
</feature>
<dbReference type="EMBL" id="CAJQZP010001218">
    <property type="protein sequence ID" value="CAG5031433.1"/>
    <property type="molecule type" value="Genomic_DNA"/>
</dbReference>
<dbReference type="PANTHER" id="PTHR13246:SF1">
    <property type="entry name" value="CYTOSOLIC ENDO-BETA-N-ACETYLGLUCOSAMINIDASE"/>
    <property type="match status" value="1"/>
</dbReference>
<dbReference type="CDD" id="cd06547">
    <property type="entry name" value="GH85_ENGase"/>
    <property type="match status" value="1"/>
</dbReference>
<proteinExistence type="predicted"/>
<evidence type="ECO:0000313" key="2">
    <source>
        <dbReference type="EMBL" id="CAG5031433.1"/>
    </source>
</evidence>
<protein>
    <submittedName>
        <fullName evidence="2">(apollo) hypothetical protein</fullName>
    </submittedName>
</protein>
<comment type="caution">
    <text evidence="2">The sequence shown here is derived from an EMBL/GenBank/DDBJ whole genome shotgun (WGS) entry which is preliminary data.</text>
</comment>
<evidence type="ECO:0000259" key="1">
    <source>
        <dbReference type="Pfam" id="PF03644"/>
    </source>
</evidence>
<dbReference type="InterPro" id="IPR032979">
    <property type="entry name" value="ENGase"/>
</dbReference>